<sequence length="657" mass="72914">MGGHMDRRAMLAGVGALSLNGIVAKAMAETQPAKPDEPLPPRPAMDVYVRSPQIEDVSLSPDGKRIALITQNGKDYVLVTYEIAANKTSHLRLGEAKVRSVFWASNDHVMVSTSATVGLREFTGSRQEHWLAHIIDIHTNAIKTLFDRMDGFYNTVEGGLRRIKHEGKYCVTASNYQMHSGYPLCLFRFDLESYRGRLIDAGFDDTHNWVLTPAGVPVARCHFSRTRKEWTLEFRQPKGGWKKVFVQKEAVDYPSLIGLGRTEQSVIIYIDAGDNAGEYLEVSADGTFSEPLDKDGYNRSPMFHPTTKLFTGFARWDDWVKYEYNDPRMQKLADLCKGAMPEYNVSVYEFAEEDPRKVLIYGESAYDPGTYYFIDFGAGSSVPVGQNYPDLYAEWITQKKPIKYKAADGLEIHGYLTLPPNKVHKDLPLIVLPHGGPHARDTSSFDWESQLYASRGYAVLQPNFRGSTGYGNNFIEAGYGQWGRKMQTDLSDGVRYLAKGGTIDPKRVAIVGASYGGYAALAGATLDPGVYRCAVSVAGISDIKAMLSFDTNQTGSATSPVVLSLKRSVGDKKTLDEISPVNHVDKVTIPILLIHGKDDIVVDIGQSRKMERALKNAGKDVTIIELKGEDHWQSVEAKRVEMSTAIIAFLEKHNPAT</sequence>
<dbReference type="EMBL" id="JAQQKV010000004">
    <property type="protein sequence ID" value="MDC7677635.1"/>
    <property type="molecule type" value="Genomic_DNA"/>
</dbReference>
<evidence type="ECO:0000259" key="2">
    <source>
        <dbReference type="Pfam" id="PF00326"/>
    </source>
</evidence>
<dbReference type="PANTHER" id="PTHR42776">
    <property type="entry name" value="SERINE PEPTIDASE S9 FAMILY MEMBER"/>
    <property type="match status" value="1"/>
</dbReference>
<dbReference type="Proteomes" id="UP001218579">
    <property type="component" value="Unassembled WGS sequence"/>
</dbReference>
<feature type="domain" description="Peptidase S9 prolyl oligopeptidase catalytic" evidence="2">
    <location>
        <begin position="444"/>
        <end position="653"/>
    </location>
</feature>
<protein>
    <submittedName>
        <fullName evidence="3">S9 family peptidase</fullName>
    </submittedName>
</protein>
<dbReference type="InterPro" id="IPR001375">
    <property type="entry name" value="Peptidase_S9_cat"/>
</dbReference>
<evidence type="ECO:0000313" key="3">
    <source>
        <dbReference type="EMBL" id="MDC7677635.1"/>
    </source>
</evidence>
<evidence type="ECO:0000256" key="1">
    <source>
        <dbReference type="ARBA" id="ARBA00022801"/>
    </source>
</evidence>
<gene>
    <name evidence="3" type="ORF">PQU98_15940</name>
</gene>
<organism evidence="3 4">
    <name type="scientific">Asticcacaulis machinosus</name>
    <dbReference type="NCBI Taxonomy" id="2984211"/>
    <lineage>
        <taxon>Bacteria</taxon>
        <taxon>Pseudomonadati</taxon>
        <taxon>Pseudomonadota</taxon>
        <taxon>Alphaproteobacteria</taxon>
        <taxon>Caulobacterales</taxon>
        <taxon>Caulobacteraceae</taxon>
        <taxon>Asticcacaulis</taxon>
    </lineage>
</organism>
<comment type="caution">
    <text evidence="3">The sequence shown here is derived from an EMBL/GenBank/DDBJ whole genome shotgun (WGS) entry which is preliminary data.</text>
</comment>
<dbReference type="RefSeq" id="WP_272745956.1">
    <property type="nucleotide sequence ID" value="NZ_JAQQKV010000004.1"/>
</dbReference>
<dbReference type="Pfam" id="PF00326">
    <property type="entry name" value="Peptidase_S9"/>
    <property type="match status" value="1"/>
</dbReference>
<dbReference type="SUPFAM" id="SSF53474">
    <property type="entry name" value="alpha/beta-Hydrolases"/>
    <property type="match status" value="1"/>
</dbReference>
<dbReference type="SUPFAM" id="SSF50993">
    <property type="entry name" value="Peptidase/esterase 'gauge' domain"/>
    <property type="match status" value="1"/>
</dbReference>
<dbReference type="InterPro" id="IPR029058">
    <property type="entry name" value="AB_hydrolase_fold"/>
</dbReference>
<accession>A0ABT5HNC0</accession>
<dbReference type="PANTHER" id="PTHR42776:SF27">
    <property type="entry name" value="DIPEPTIDYL PEPTIDASE FAMILY MEMBER 6"/>
    <property type="match status" value="1"/>
</dbReference>
<proteinExistence type="predicted"/>
<dbReference type="Gene3D" id="3.40.50.1820">
    <property type="entry name" value="alpha/beta hydrolase"/>
    <property type="match status" value="1"/>
</dbReference>
<keyword evidence="1" id="KW-0378">Hydrolase</keyword>
<reference evidence="3 4" key="1">
    <citation type="submission" date="2023-01" db="EMBL/GenBank/DDBJ databases">
        <title>Novel species of the genus Asticcacaulis isolated from rivers.</title>
        <authorList>
            <person name="Lu H."/>
        </authorList>
    </citation>
    <scope>NUCLEOTIDE SEQUENCE [LARGE SCALE GENOMIC DNA]</scope>
    <source>
        <strain evidence="3 4">LKC15W</strain>
    </source>
</reference>
<keyword evidence="4" id="KW-1185">Reference proteome</keyword>
<evidence type="ECO:0000313" key="4">
    <source>
        <dbReference type="Proteomes" id="UP001218579"/>
    </source>
</evidence>
<name>A0ABT5HNC0_9CAUL</name>